<feature type="signal peptide" evidence="1">
    <location>
        <begin position="1"/>
        <end position="22"/>
    </location>
</feature>
<dbReference type="Proteomes" id="UP000504603">
    <property type="component" value="Unplaced"/>
</dbReference>
<dbReference type="PANTHER" id="PTHR33881:SF17">
    <property type="entry name" value="EGF-LIKE DOMAIN-CONTAINING PROTEIN"/>
    <property type="match status" value="1"/>
</dbReference>
<dbReference type="AlphaFoldDB" id="A0A6J1CVF7"/>
<gene>
    <name evidence="3" type="primary">LOC111014937</name>
</gene>
<dbReference type="PANTHER" id="PTHR33881">
    <property type="entry name" value="NEUROGENIC LOCUS NOTCH-LIKE PROTEIN"/>
    <property type="match status" value="1"/>
</dbReference>
<dbReference type="RefSeq" id="XP_022145504.1">
    <property type="nucleotide sequence ID" value="XM_022289812.1"/>
</dbReference>
<proteinExistence type="predicted"/>
<evidence type="ECO:0000256" key="1">
    <source>
        <dbReference type="SAM" id="SignalP"/>
    </source>
</evidence>
<organism evidence="2 3">
    <name type="scientific">Momordica charantia</name>
    <name type="common">Bitter gourd</name>
    <name type="synonym">Balsam pear</name>
    <dbReference type="NCBI Taxonomy" id="3673"/>
    <lineage>
        <taxon>Eukaryota</taxon>
        <taxon>Viridiplantae</taxon>
        <taxon>Streptophyta</taxon>
        <taxon>Embryophyta</taxon>
        <taxon>Tracheophyta</taxon>
        <taxon>Spermatophyta</taxon>
        <taxon>Magnoliopsida</taxon>
        <taxon>eudicotyledons</taxon>
        <taxon>Gunneridae</taxon>
        <taxon>Pentapetalae</taxon>
        <taxon>rosids</taxon>
        <taxon>fabids</taxon>
        <taxon>Cucurbitales</taxon>
        <taxon>Cucurbitaceae</taxon>
        <taxon>Momordiceae</taxon>
        <taxon>Momordica</taxon>
    </lineage>
</organism>
<protein>
    <submittedName>
        <fullName evidence="3">Uncharacterized protein LOC111014937 isoform X1</fullName>
    </submittedName>
</protein>
<keyword evidence="2" id="KW-1185">Reference proteome</keyword>
<name>A0A6J1CVF7_MOMCH</name>
<feature type="chain" id="PRO_5026741367" evidence="1">
    <location>
        <begin position="23"/>
        <end position="219"/>
    </location>
</feature>
<accession>A0A6J1CVF7</accession>
<reference evidence="3" key="1">
    <citation type="submission" date="2025-08" db="UniProtKB">
        <authorList>
            <consortium name="RefSeq"/>
        </authorList>
    </citation>
    <scope>IDENTIFICATION</scope>
    <source>
        <strain evidence="3">OHB3-1</strain>
    </source>
</reference>
<keyword evidence="1" id="KW-0732">Signal</keyword>
<dbReference type="GeneID" id="111014937"/>
<dbReference type="KEGG" id="mcha:111014937"/>
<sequence length="219" mass="23739">MEDEFNFYILILISLQFFLATSRTLNSSQELVSSSSQGVCSVINCGQGTCKASNASFLGFDCECNSGWRRLQIGSFTFPCVLPNWIPDFRRGGGSPLPPPLPPTTVVPFLPSPFGFSNLSACRVVWCGNGTCVADGAGAAAFPYSCHCHEGFENLLNLTFLPCFKRCYFGEYCIGATSPQRNSSASVLQIIGSANKLKGSWNLPSIFIQVTAVTIQTWL</sequence>
<evidence type="ECO:0000313" key="3">
    <source>
        <dbReference type="RefSeq" id="XP_022145504.1"/>
    </source>
</evidence>
<dbReference type="OrthoDB" id="1933729at2759"/>
<evidence type="ECO:0000313" key="2">
    <source>
        <dbReference type="Proteomes" id="UP000504603"/>
    </source>
</evidence>